<protein>
    <recommendedName>
        <fullName evidence="5">RRM domain-containing protein</fullName>
    </recommendedName>
</protein>
<accession>A0A816G136</accession>
<evidence type="ECO:0000313" key="4">
    <source>
        <dbReference type="Proteomes" id="UP000663832"/>
    </source>
</evidence>
<evidence type="ECO:0000313" key="3">
    <source>
        <dbReference type="EMBL" id="CAF1667943.1"/>
    </source>
</evidence>
<proteinExistence type="predicted"/>
<dbReference type="EMBL" id="CAJNOI010005664">
    <property type="protein sequence ID" value="CAF1569016.1"/>
    <property type="molecule type" value="Genomic_DNA"/>
</dbReference>
<gene>
    <name evidence="2" type="ORF">BJG266_LOCUS47581</name>
    <name evidence="3" type="ORF">QVE165_LOCUS64620</name>
</gene>
<feature type="region of interest" description="Disordered" evidence="1">
    <location>
        <begin position="80"/>
        <end position="101"/>
    </location>
</feature>
<evidence type="ECO:0000313" key="2">
    <source>
        <dbReference type="EMBL" id="CAF1569016.1"/>
    </source>
</evidence>
<dbReference type="SUPFAM" id="SSF54928">
    <property type="entry name" value="RNA-binding domain, RBD"/>
    <property type="match status" value="1"/>
</dbReference>
<keyword evidence="4" id="KW-1185">Reference proteome</keyword>
<feature type="compositionally biased region" description="Pro residues" evidence="1">
    <location>
        <begin position="91"/>
        <end position="101"/>
    </location>
</feature>
<dbReference type="InterPro" id="IPR012677">
    <property type="entry name" value="Nucleotide-bd_a/b_plait_sf"/>
</dbReference>
<dbReference type="InterPro" id="IPR035979">
    <property type="entry name" value="RBD_domain_sf"/>
</dbReference>
<comment type="caution">
    <text evidence="3">The sequence shown here is derived from an EMBL/GenBank/DDBJ whole genome shotgun (WGS) entry which is preliminary data.</text>
</comment>
<evidence type="ECO:0000256" key="1">
    <source>
        <dbReference type="SAM" id="MobiDB-lite"/>
    </source>
</evidence>
<name>A0A816G136_9BILA</name>
<reference evidence="3" key="1">
    <citation type="submission" date="2021-02" db="EMBL/GenBank/DDBJ databases">
        <authorList>
            <person name="Nowell W R."/>
        </authorList>
    </citation>
    <scope>NUCLEOTIDE SEQUENCE</scope>
</reference>
<dbReference type="CDD" id="cd00590">
    <property type="entry name" value="RRM_SF"/>
    <property type="match status" value="1"/>
</dbReference>
<organism evidence="3 4">
    <name type="scientific">Adineta steineri</name>
    <dbReference type="NCBI Taxonomy" id="433720"/>
    <lineage>
        <taxon>Eukaryota</taxon>
        <taxon>Metazoa</taxon>
        <taxon>Spiralia</taxon>
        <taxon>Gnathifera</taxon>
        <taxon>Rotifera</taxon>
        <taxon>Eurotatoria</taxon>
        <taxon>Bdelloidea</taxon>
        <taxon>Adinetida</taxon>
        <taxon>Adinetidae</taxon>
        <taxon>Adineta</taxon>
    </lineage>
</organism>
<sequence>MMEQLLFNTLLDEFRTVGTIKYNKQKKKPLIDLIRNEKNKTQLSGCAEITFENEGAVVEAVKKYNQMRVPTLNNAQIGVMRSEKKSSAFPNPLPPSPSEHL</sequence>
<dbReference type="Gene3D" id="3.30.70.330">
    <property type="match status" value="1"/>
</dbReference>
<dbReference type="Proteomes" id="UP000663877">
    <property type="component" value="Unassembled WGS sequence"/>
</dbReference>
<dbReference type="GO" id="GO:0003676">
    <property type="term" value="F:nucleic acid binding"/>
    <property type="evidence" value="ECO:0007669"/>
    <property type="project" value="InterPro"/>
</dbReference>
<dbReference type="Proteomes" id="UP000663832">
    <property type="component" value="Unassembled WGS sequence"/>
</dbReference>
<dbReference type="EMBL" id="CAJNOM010006070">
    <property type="protein sequence ID" value="CAF1667943.1"/>
    <property type="molecule type" value="Genomic_DNA"/>
</dbReference>
<evidence type="ECO:0008006" key="5">
    <source>
        <dbReference type="Google" id="ProtNLM"/>
    </source>
</evidence>
<dbReference type="AlphaFoldDB" id="A0A816G136"/>